<dbReference type="PANTHER" id="PTHR30576:SF21">
    <property type="entry name" value="UDP-GLUCOSE:UNDECAPRENYL-PHOSPHATE GLUCOSE-1-PHOSPHATE TRANSFERASE"/>
    <property type="match status" value="1"/>
</dbReference>
<proteinExistence type="inferred from homology"/>
<evidence type="ECO:0000256" key="8">
    <source>
        <dbReference type="SAM" id="MobiDB-lite"/>
    </source>
</evidence>
<evidence type="ECO:0000256" key="9">
    <source>
        <dbReference type="SAM" id="Phobius"/>
    </source>
</evidence>
<feature type="domain" description="Bacterial sugar transferase" evidence="10">
    <location>
        <begin position="312"/>
        <end position="493"/>
    </location>
</feature>
<evidence type="ECO:0000313" key="11">
    <source>
        <dbReference type="EMBL" id="GGK34048.1"/>
    </source>
</evidence>
<keyword evidence="4 9" id="KW-0812">Transmembrane</keyword>
<dbReference type="GO" id="GO:0016020">
    <property type="term" value="C:membrane"/>
    <property type="evidence" value="ECO:0007669"/>
    <property type="project" value="UniProtKB-SubCell"/>
</dbReference>
<dbReference type="EMBL" id="BMMF01000005">
    <property type="protein sequence ID" value="GGK34048.1"/>
    <property type="molecule type" value="Genomic_DNA"/>
</dbReference>
<keyword evidence="3" id="KW-0808">Transferase</keyword>
<keyword evidence="12" id="KW-1185">Reference proteome</keyword>
<evidence type="ECO:0000313" key="12">
    <source>
        <dbReference type="Proteomes" id="UP000600449"/>
    </source>
</evidence>
<dbReference type="GO" id="GO:0089702">
    <property type="term" value="F:undecaprenyl-phosphate glucose phosphotransferase activity"/>
    <property type="evidence" value="ECO:0007669"/>
    <property type="project" value="TreeGrafter"/>
</dbReference>
<keyword evidence="5 9" id="KW-1133">Transmembrane helix</keyword>
<feature type="region of interest" description="Disordered" evidence="8">
    <location>
        <begin position="1"/>
        <end position="20"/>
    </location>
</feature>
<feature type="transmembrane region" description="Helical" evidence="9">
    <location>
        <begin position="317"/>
        <end position="338"/>
    </location>
</feature>
<evidence type="ECO:0000256" key="6">
    <source>
        <dbReference type="ARBA" id="ARBA00023136"/>
    </source>
</evidence>
<keyword evidence="6 9" id="KW-0472">Membrane</keyword>
<dbReference type="NCBIfam" id="TIGR03025">
    <property type="entry name" value="EPS_sugtrans"/>
    <property type="match status" value="1"/>
</dbReference>
<gene>
    <name evidence="11" type="ORF">GCM10011322_20910</name>
</gene>
<evidence type="ECO:0000256" key="5">
    <source>
        <dbReference type="ARBA" id="ARBA00022989"/>
    </source>
</evidence>
<dbReference type="Proteomes" id="UP000600449">
    <property type="component" value="Unassembled WGS sequence"/>
</dbReference>
<comment type="caution">
    <text evidence="11">The sequence shown here is derived from an EMBL/GenBank/DDBJ whole genome shotgun (WGS) entry which is preliminary data.</text>
</comment>
<evidence type="ECO:0000256" key="1">
    <source>
        <dbReference type="ARBA" id="ARBA00004141"/>
    </source>
</evidence>
<keyword evidence="7" id="KW-0270">Exopolysaccharide synthesis</keyword>
<dbReference type="InterPro" id="IPR003362">
    <property type="entry name" value="Bact_transf"/>
</dbReference>
<accession>A0A917Q850</accession>
<feature type="transmembrane region" description="Helical" evidence="9">
    <location>
        <begin position="79"/>
        <end position="97"/>
    </location>
</feature>
<dbReference type="Pfam" id="PF13727">
    <property type="entry name" value="CoA_binding_3"/>
    <property type="match status" value="1"/>
</dbReference>
<dbReference type="Pfam" id="PF02397">
    <property type="entry name" value="Bac_transf"/>
    <property type="match status" value="1"/>
</dbReference>
<comment type="subcellular location">
    <subcellularLocation>
        <location evidence="1">Membrane</location>
        <topology evidence="1">Multi-pass membrane protein</topology>
    </subcellularLocation>
</comment>
<evidence type="ECO:0000256" key="7">
    <source>
        <dbReference type="ARBA" id="ARBA00023169"/>
    </source>
</evidence>
<dbReference type="PANTHER" id="PTHR30576">
    <property type="entry name" value="COLANIC BIOSYNTHESIS UDP-GLUCOSE LIPID CARRIER TRANSFERASE"/>
    <property type="match status" value="1"/>
</dbReference>
<evidence type="ECO:0000256" key="2">
    <source>
        <dbReference type="ARBA" id="ARBA00006464"/>
    </source>
</evidence>
<dbReference type="GO" id="GO:0000271">
    <property type="term" value="P:polysaccharide biosynthetic process"/>
    <property type="evidence" value="ECO:0007669"/>
    <property type="project" value="UniProtKB-KW"/>
</dbReference>
<protein>
    <recommendedName>
        <fullName evidence="10">Bacterial sugar transferase domain-containing protein</fullName>
    </recommendedName>
</protein>
<dbReference type="InterPro" id="IPR017475">
    <property type="entry name" value="EPS_sugar_tfrase"/>
</dbReference>
<comment type="similarity">
    <text evidence="2">Belongs to the bacterial sugar transferase family.</text>
</comment>
<feature type="transmembrane region" description="Helical" evidence="9">
    <location>
        <begin position="109"/>
        <end position="130"/>
    </location>
</feature>
<dbReference type="AlphaFoldDB" id="A0A917Q850"/>
<sequence>MDHSETTAPPHLTASAMSPPERTVRLSSLFPARDRFRARLALSSLLALWDLLATYSIVYAAEALYHLVVLGVSPDEVNAGRRAVVFAVSFVAIVTALRGYRPGPHARESIGHVFAVWEITVVAFIVLAFLQKDAEALSRGALGLVAIGGPFLLLPVRRALVSVLQDYATSRRMLDSTVLVVGVEEAVRGVEKAIGRDAHGRRVAAVLQLRDVETGPAAEGETPPAATLEEDLAFAVSLARLTRPEEIVIALGRVRPGILARTVEALRAIPCEVYVSFEDVLAEVPQVAGTRLEDRSLRLIRPPLTLSERVSKRLLDVALAGTALVLLAPLLALVALAIRLDGPGPILFRQRRYGLNLAPFRILKFRTMTTLEDGRVVRQAERNDPRVTKIGRVLRRWNIDELPQLWNVLVGDMSLVGPRPHAMTHDQSFMREATSYVYRHRVKPGITGWAQVNGCRGEIRSEDDIRRRLAHDLYYIDNWSLYLDLQIMILTLVSPRAYRNAR</sequence>
<feature type="transmembrane region" description="Helical" evidence="9">
    <location>
        <begin position="40"/>
        <end position="59"/>
    </location>
</feature>
<reference evidence="11 12" key="1">
    <citation type="journal article" date="2014" name="Int. J. Syst. Evol. Microbiol.">
        <title>Complete genome sequence of Corynebacterium casei LMG S-19264T (=DSM 44701T), isolated from a smear-ripened cheese.</title>
        <authorList>
            <consortium name="US DOE Joint Genome Institute (JGI-PGF)"/>
            <person name="Walter F."/>
            <person name="Albersmeier A."/>
            <person name="Kalinowski J."/>
            <person name="Ruckert C."/>
        </authorList>
    </citation>
    <scope>NUCLEOTIDE SEQUENCE [LARGE SCALE GENOMIC DNA]</scope>
    <source>
        <strain evidence="11 12">CGMCC 1.9161</strain>
    </source>
</reference>
<evidence type="ECO:0000256" key="3">
    <source>
        <dbReference type="ARBA" id="ARBA00022679"/>
    </source>
</evidence>
<evidence type="ECO:0000259" key="10">
    <source>
        <dbReference type="Pfam" id="PF02397"/>
    </source>
</evidence>
<dbReference type="GO" id="GO:0009242">
    <property type="term" value="P:colanic acid biosynthetic process"/>
    <property type="evidence" value="ECO:0007669"/>
    <property type="project" value="TreeGrafter"/>
</dbReference>
<organism evidence="11 12">
    <name type="scientific">Salinarimonas ramus</name>
    <dbReference type="NCBI Taxonomy" id="690164"/>
    <lineage>
        <taxon>Bacteria</taxon>
        <taxon>Pseudomonadati</taxon>
        <taxon>Pseudomonadota</taxon>
        <taxon>Alphaproteobacteria</taxon>
        <taxon>Hyphomicrobiales</taxon>
        <taxon>Salinarimonadaceae</taxon>
        <taxon>Salinarimonas</taxon>
    </lineage>
</organism>
<evidence type="ECO:0000256" key="4">
    <source>
        <dbReference type="ARBA" id="ARBA00022692"/>
    </source>
</evidence>
<feature type="transmembrane region" description="Helical" evidence="9">
    <location>
        <begin position="136"/>
        <end position="154"/>
    </location>
</feature>
<dbReference type="RefSeq" id="WP_188912480.1">
    <property type="nucleotide sequence ID" value="NZ_BMMF01000005.1"/>
</dbReference>
<name>A0A917Q850_9HYPH</name>